<keyword evidence="3" id="KW-1185">Reference proteome</keyword>
<name>A0A444X054_ARAHY</name>
<evidence type="ECO:0000313" key="3">
    <source>
        <dbReference type="Proteomes" id="UP000289738"/>
    </source>
</evidence>
<comment type="caution">
    <text evidence="2">The sequence shown here is derived from an EMBL/GenBank/DDBJ whole genome shotgun (WGS) entry which is preliminary data.</text>
</comment>
<feature type="region of interest" description="Disordered" evidence="1">
    <location>
        <begin position="1"/>
        <end position="20"/>
    </location>
</feature>
<evidence type="ECO:0000313" key="2">
    <source>
        <dbReference type="EMBL" id="RYQ83078.1"/>
    </source>
</evidence>
<sequence length="225" mass="25961">MSDDEDVDAEPVDIPEEEDEELNNFRMSQVTLIQPAISKPYDHPAYYSTLNLDAMNVDCSFDQGGPENDPTHELGPDVNGTYASHIIENKRNGRLGDTADPKISIRVLQGAFENYFGYKASYRKVWLAKRRVIAKTCVEELAAVPRSRQHNYQVLLDEGKCDYGYFQALHLPCRYVLAACSHARLDWRDHVHPMYRIETIFKVYNMEFRLIGHEDDWPSYDGPRI</sequence>
<dbReference type="EMBL" id="SDMP01000020">
    <property type="protein sequence ID" value="RYQ83078.1"/>
    <property type="molecule type" value="Genomic_DNA"/>
</dbReference>
<evidence type="ECO:0008006" key="4">
    <source>
        <dbReference type="Google" id="ProtNLM"/>
    </source>
</evidence>
<accession>A0A444X054</accession>
<proteinExistence type="predicted"/>
<reference evidence="2 3" key="1">
    <citation type="submission" date="2019-01" db="EMBL/GenBank/DDBJ databases">
        <title>Sequencing of cultivated peanut Arachis hypogaea provides insights into genome evolution and oil improvement.</title>
        <authorList>
            <person name="Chen X."/>
        </authorList>
    </citation>
    <scope>NUCLEOTIDE SEQUENCE [LARGE SCALE GENOMIC DNA]</scope>
    <source>
        <strain evidence="3">cv. Fuhuasheng</strain>
        <tissue evidence="2">Leaves</tissue>
    </source>
</reference>
<dbReference type="AlphaFoldDB" id="A0A444X054"/>
<gene>
    <name evidence="2" type="ORF">Ahy_B10g101699</name>
</gene>
<protein>
    <recommendedName>
        <fullName evidence="4">Zinc finger PMZ-type domain-containing protein</fullName>
    </recommendedName>
</protein>
<organism evidence="2 3">
    <name type="scientific">Arachis hypogaea</name>
    <name type="common">Peanut</name>
    <dbReference type="NCBI Taxonomy" id="3818"/>
    <lineage>
        <taxon>Eukaryota</taxon>
        <taxon>Viridiplantae</taxon>
        <taxon>Streptophyta</taxon>
        <taxon>Embryophyta</taxon>
        <taxon>Tracheophyta</taxon>
        <taxon>Spermatophyta</taxon>
        <taxon>Magnoliopsida</taxon>
        <taxon>eudicotyledons</taxon>
        <taxon>Gunneridae</taxon>
        <taxon>Pentapetalae</taxon>
        <taxon>rosids</taxon>
        <taxon>fabids</taxon>
        <taxon>Fabales</taxon>
        <taxon>Fabaceae</taxon>
        <taxon>Papilionoideae</taxon>
        <taxon>50 kb inversion clade</taxon>
        <taxon>dalbergioids sensu lato</taxon>
        <taxon>Dalbergieae</taxon>
        <taxon>Pterocarpus clade</taxon>
        <taxon>Arachis</taxon>
    </lineage>
</organism>
<dbReference type="Proteomes" id="UP000289738">
    <property type="component" value="Chromosome B10"/>
</dbReference>
<evidence type="ECO:0000256" key="1">
    <source>
        <dbReference type="SAM" id="MobiDB-lite"/>
    </source>
</evidence>